<dbReference type="Proteomes" id="UP001152803">
    <property type="component" value="Unassembled WGS sequence"/>
</dbReference>
<organism evidence="2 3">
    <name type="scientific">Conger conger</name>
    <name type="common">Conger eel</name>
    <name type="synonym">Muraena conger</name>
    <dbReference type="NCBI Taxonomy" id="82655"/>
    <lineage>
        <taxon>Eukaryota</taxon>
        <taxon>Metazoa</taxon>
        <taxon>Chordata</taxon>
        <taxon>Craniata</taxon>
        <taxon>Vertebrata</taxon>
        <taxon>Euteleostomi</taxon>
        <taxon>Actinopterygii</taxon>
        <taxon>Neopterygii</taxon>
        <taxon>Teleostei</taxon>
        <taxon>Anguilliformes</taxon>
        <taxon>Congridae</taxon>
        <taxon>Conger</taxon>
    </lineage>
</organism>
<evidence type="ECO:0000313" key="2">
    <source>
        <dbReference type="EMBL" id="KAJ8263273.1"/>
    </source>
</evidence>
<name>A0A9Q1HV86_CONCO</name>
<feature type="signal peptide" evidence="1">
    <location>
        <begin position="1"/>
        <end position="33"/>
    </location>
</feature>
<comment type="caution">
    <text evidence="2">The sequence shown here is derived from an EMBL/GenBank/DDBJ whole genome shotgun (WGS) entry which is preliminary data.</text>
</comment>
<dbReference type="AlphaFoldDB" id="A0A9Q1HV86"/>
<sequence>MDAGEEDADRFHGRGQLSLFLFVFRLCFRSCRAAQFLSIHLLFHCQRTSGRRVVFPLSQRRAQSGLNKAQQKSLSCSPLSLSLLSPQFPPVPSADFICPCHYQLCLSAECQLHTYQAC</sequence>
<feature type="chain" id="PRO_5040278598" evidence="1">
    <location>
        <begin position="34"/>
        <end position="118"/>
    </location>
</feature>
<keyword evidence="1" id="KW-0732">Signal</keyword>
<proteinExistence type="predicted"/>
<reference evidence="2" key="1">
    <citation type="journal article" date="2023" name="Science">
        <title>Genome structures resolve the early diversification of teleost fishes.</title>
        <authorList>
            <person name="Parey E."/>
            <person name="Louis A."/>
            <person name="Montfort J."/>
            <person name="Bouchez O."/>
            <person name="Roques C."/>
            <person name="Iampietro C."/>
            <person name="Lluch J."/>
            <person name="Castinel A."/>
            <person name="Donnadieu C."/>
            <person name="Desvignes T."/>
            <person name="Floi Bucao C."/>
            <person name="Jouanno E."/>
            <person name="Wen M."/>
            <person name="Mejri S."/>
            <person name="Dirks R."/>
            <person name="Jansen H."/>
            <person name="Henkel C."/>
            <person name="Chen W.J."/>
            <person name="Zahm M."/>
            <person name="Cabau C."/>
            <person name="Klopp C."/>
            <person name="Thompson A.W."/>
            <person name="Robinson-Rechavi M."/>
            <person name="Braasch I."/>
            <person name="Lecointre G."/>
            <person name="Bobe J."/>
            <person name="Postlethwait J.H."/>
            <person name="Berthelot C."/>
            <person name="Roest Crollius H."/>
            <person name="Guiguen Y."/>
        </authorList>
    </citation>
    <scope>NUCLEOTIDE SEQUENCE</scope>
    <source>
        <strain evidence="2">Concon-B</strain>
    </source>
</reference>
<protein>
    <submittedName>
        <fullName evidence="2">Uncharacterized protein</fullName>
    </submittedName>
</protein>
<evidence type="ECO:0000256" key="1">
    <source>
        <dbReference type="SAM" id="SignalP"/>
    </source>
</evidence>
<evidence type="ECO:0000313" key="3">
    <source>
        <dbReference type="Proteomes" id="UP001152803"/>
    </source>
</evidence>
<gene>
    <name evidence="2" type="ORF">COCON_G00157300</name>
</gene>
<keyword evidence="3" id="KW-1185">Reference proteome</keyword>
<accession>A0A9Q1HV86</accession>
<dbReference type="EMBL" id="JAFJMO010000011">
    <property type="protein sequence ID" value="KAJ8263273.1"/>
    <property type="molecule type" value="Genomic_DNA"/>
</dbReference>